<dbReference type="PANTHER" id="PTHR42855:SF2">
    <property type="entry name" value="DRUG RESISTANCE ABC TRANSPORTER,ATP-BINDING PROTEIN"/>
    <property type="match status" value="1"/>
</dbReference>
<comment type="caution">
    <text evidence="4">The sequence shown here is derived from an EMBL/GenBank/DDBJ whole genome shotgun (WGS) entry which is preliminary data.</text>
</comment>
<dbReference type="Proteomes" id="UP001551658">
    <property type="component" value="Unassembled WGS sequence"/>
</dbReference>
<dbReference type="EMBL" id="JBFAIH010000002">
    <property type="protein sequence ID" value="MEV0362419.1"/>
    <property type="molecule type" value="Genomic_DNA"/>
</dbReference>
<dbReference type="InterPro" id="IPR003439">
    <property type="entry name" value="ABC_transporter-like_ATP-bd"/>
</dbReference>
<organism evidence="4 5">
    <name type="scientific">Nocardia fusca</name>
    <dbReference type="NCBI Taxonomy" id="941183"/>
    <lineage>
        <taxon>Bacteria</taxon>
        <taxon>Bacillati</taxon>
        <taxon>Actinomycetota</taxon>
        <taxon>Actinomycetes</taxon>
        <taxon>Mycobacteriales</taxon>
        <taxon>Nocardiaceae</taxon>
        <taxon>Nocardia</taxon>
    </lineage>
</organism>
<dbReference type="RefSeq" id="WP_357974853.1">
    <property type="nucleotide sequence ID" value="NZ_JBFAIH010000002.1"/>
</dbReference>
<feature type="domain" description="ABC transporter" evidence="3">
    <location>
        <begin position="7"/>
        <end position="260"/>
    </location>
</feature>
<dbReference type="InterPro" id="IPR017871">
    <property type="entry name" value="ABC_transporter-like_CS"/>
</dbReference>
<dbReference type="PROSITE" id="PS50893">
    <property type="entry name" value="ABC_TRANSPORTER_2"/>
    <property type="match status" value="2"/>
</dbReference>
<dbReference type="NCBIfam" id="NF000171">
    <property type="entry name" value="ABCF_producer"/>
    <property type="match status" value="1"/>
</dbReference>
<proteinExistence type="predicted"/>
<evidence type="ECO:0000256" key="2">
    <source>
        <dbReference type="ARBA" id="ARBA00022840"/>
    </source>
</evidence>
<dbReference type="Pfam" id="PF00005">
    <property type="entry name" value="ABC_tran"/>
    <property type="match status" value="2"/>
</dbReference>
<dbReference type="SUPFAM" id="SSF52540">
    <property type="entry name" value="P-loop containing nucleoside triphosphate hydrolases"/>
    <property type="match status" value="2"/>
</dbReference>
<keyword evidence="2" id="KW-0067">ATP-binding</keyword>
<feature type="domain" description="ABC transporter" evidence="3">
    <location>
        <begin position="348"/>
        <end position="550"/>
    </location>
</feature>
<keyword evidence="5" id="KW-1185">Reference proteome</keyword>
<evidence type="ECO:0000259" key="3">
    <source>
        <dbReference type="PROSITE" id="PS50893"/>
    </source>
</evidence>
<accession>A0ABV3F3Y7</accession>
<evidence type="ECO:0000256" key="1">
    <source>
        <dbReference type="ARBA" id="ARBA00022741"/>
    </source>
</evidence>
<name>A0ABV3F3Y7_9NOCA</name>
<evidence type="ECO:0000313" key="5">
    <source>
        <dbReference type="Proteomes" id="UP001551658"/>
    </source>
</evidence>
<dbReference type="PANTHER" id="PTHR42855">
    <property type="entry name" value="ABC TRANSPORTER ATP-BINDING SUBUNIT"/>
    <property type="match status" value="1"/>
</dbReference>
<evidence type="ECO:0000313" key="4">
    <source>
        <dbReference type="EMBL" id="MEV0362419.1"/>
    </source>
</evidence>
<dbReference type="InterPro" id="IPR003593">
    <property type="entry name" value="AAA+_ATPase"/>
</dbReference>
<dbReference type="InterPro" id="IPR051309">
    <property type="entry name" value="ABCF_ATPase"/>
</dbReference>
<keyword evidence="1" id="KW-0547">Nucleotide-binding</keyword>
<dbReference type="NCBIfam" id="NF000355">
    <property type="entry name" value="ribo_prot_ABC_F"/>
    <property type="match status" value="1"/>
</dbReference>
<dbReference type="InterPro" id="IPR027417">
    <property type="entry name" value="P-loop_NTPase"/>
</dbReference>
<gene>
    <name evidence="4" type="ORF">AB0H72_06920</name>
</gene>
<dbReference type="CDD" id="cd03221">
    <property type="entry name" value="ABCF_EF-3"/>
    <property type="match status" value="2"/>
</dbReference>
<sequence length="550" mass="59540">MLTAAQLTLSEISKRYGDRTVLDRVSLSIRPGETVGIVGDNGSGKSTLLRLLAGQEPPDNGEVCVSAPGGIGHLPQSLELPGTATVAEAIDLALADIRELENRLRNAEIELSGDGPLEPALGRYAELLARFEARGGYQADQRVHTALAGLGLPSLARDRTLGTLSGGQRSRLALAATLAAAPELLLLDEPTNDLDDAAVGWLERYLRGHRGTIVAVTHDRVFLERITNVVLEVENGRVARFGDGYDGYLRAKAAQRRRMAEEHRQWKQELARNRRLAESNVARLDAIPRKLPLAVFAAGPFRARGRDHGARARIRNAKERLERLTDNPVAAPPDPLDFTPDLNAHALVAGGPVAEITGVRVAGRLEAGEVSLAAGERLLVTGPNGAGKTTLLRLLAGELEPDSGSIRVQGRVGYLRQEEVSWPAQATVLQAFADGRPWHPAEYADELLRLGLFGPEDLGRRVGDLSYGQRRRIELARLVSDPVDLMLLDEPTNHLSPVLVEQLEQALIGYQGALVLVTHDRRIRERFQGARLDIRNGVCANASSAVARTA</sequence>
<dbReference type="SMART" id="SM00382">
    <property type="entry name" value="AAA"/>
    <property type="match status" value="2"/>
</dbReference>
<reference evidence="4 5" key="1">
    <citation type="submission" date="2024-06" db="EMBL/GenBank/DDBJ databases">
        <title>The Natural Products Discovery Center: Release of the First 8490 Sequenced Strains for Exploring Actinobacteria Biosynthetic Diversity.</title>
        <authorList>
            <person name="Kalkreuter E."/>
            <person name="Kautsar S.A."/>
            <person name="Yang D."/>
            <person name="Bader C.D."/>
            <person name="Teijaro C.N."/>
            <person name="Fluegel L."/>
            <person name="Davis C.M."/>
            <person name="Simpson J.R."/>
            <person name="Lauterbach L."/>
            <person name="Steele A.D."/>
            <person name="Gui C."/>
            <person name="Meng S."/>
            <person name="Li G."/>
            <person name="Viehrig K."/>
            <person name="Ye F."/>
            <person name="Su P."/>
            <person name="Kiefer A.F."/>
            <person name="Nichols A."/>
            <person name="Cepeda A.J."/>
            <person name="Yan W."/>
            <person name="Fan B."/>
            <person name="Jiang Y."/>
            <person name="Adhikari A."/>
            <person name="Zheng C.-J."/>
            <person name="Schuster L."/>
            <person name="Cowan T.M."/>
            <person name="Smanski M.J."/>
            <person name="Chevrette M.G."/>
            <person name="De Carvalho L.P.S."/>
            <person name="Shen B."/>
        </authorList>
    </citation>
    <scope>NUCLEOTIDE SEQUENCE [LARGE SCALE GENOMIC DNA]</scope>
    <source>
        <strain evidence="4 5">NPDC050671</strain>
    </source>
</reference>
<protein>
    <submittedName>
        <fullName evidence="4">TlrC/CarA/OleB/SrmB family ABC-F type ribosomal protection protein</fullName>
    </submittedName>
</protein>
<dbReference type="Gene3D" id="3.40.50.300">
    <property type="entry name" value="P-loop containing nucleotide triphosphate hydrolases"/>
    <property type="match status" value="2"/>
</dbReference>
<dbReference type="PROSITE" id="PS00211">
    <property type="entry name" value="ABC_TRANSPORTER_1"/>
    <property type="match status" value="2"/>
</dbReference>